<keyword evidence="3" id="KW-1185">Reference proteome</keyword>
<organism evidence="2 3">
    <name type="scientific">Novipirellula herctigrandis</name>
    <dbReference type="NCBI Taxonomy" id="2527986"/>
    <lineage>
        <taxon>Bacteria</taxon>
        <taxon>Pseudomonadati</taxon>
        <taxon>Planctomycetota</taxon>
        <taxon>Planctomycetia</taxon>
        <taxon>Pirellulales</taxon>
        <taxon>Pirellulaceae</taxon>
        <taxon>Novipirellula</taxon>
    </lineage>
</organism>
<comment type="caution">
    <text evidence="2">The sequence shown here is derived from an EMBL/GenBank/DDBJ whole genome shotgun (WGS) entry which is preliminary data.</text>
</comment>
<accession>A0A5C5YP20</accession>
<keyword evidence="1" id="KW-0812">Transmembrane</keyword>
<evidence type="ECO:0000313" key="3">
    <source>
        <dbReference type="Proteomes" id="UP000315010"/>
    </source>
</evidence>
<gene>
    <name evidence="2" type="ORF">CA13_70790</name>
</gene>
<feature type="transmembrane region" description="Helical" evidence="1">
    <location>
        <begin position="40"/>
        <end position="58"/>
    </location>
</feature>
<reference evidence="2 3" key="1">
    <citation type="submission" date="2019-02" db="EMBL/GenBank/DDBJ databases">
        <title>Deep-cultivation of Planctomycetes and their phenomic and genomic characterization uncovers novel biology.</title>
        <authorList>
            <person name="Wiegand S."/>
            <person name="Jogler M."/>
            <person name="Boedeker C."/>
            <person name="Pinto D."/>
            <person name="Vollmers J."/>
            <person name="Rivas-Marin E."/>
            <person name="Kohn T."/>
            <person name="Peeters S.H."/>
            <person name="Heuer A."/>
            <person name="Rast P."/>
            <person name="Oberbeckmann S."/>
            <person name="Bunk B."/>
            <person name="Jeske O."/>
            <person name="Meyerdierks A."/>
            <person name="Storesund J.E."/>
            <person name="Kallscheuer N."/>
            <person name="Luecker S."/>
            <person name="Lage O.M."/>
            <person name="Pohl T."/>
            <person name="Merkel B.J."/>
            <person name="Hornburger P."/>
            <person name="Mueller R.-W."/>
            <person name="Bruemmer F."/>
            <person name="Labrenz M."/>
            <person name="Spormann A.M."/>
            <person name="Op Den Camp H."/>
            <person name="Overmann J."/>
            <person name="Amann R."/>
            <person name="Jetten M.S.M."/>
            <person name="Mascher T."/>
            <person name="Medema M.H."/>
            <person name="Devos D.P."/>
            <person name="Kaster A.-K."/>
            <person name="Ovreas L."/>
            <person name="Rohde M."/>
            <person name="Galperin M.Y."/>
            <person name="Jogler C."/>
        </authorList>
    </citation>
    <scope>NUCLEOTIDE SEQUENCE [LARGE SCALE GENOMIC DNA]</scope>
    <source>
        <strain evidence="2 3">CA13</strain>
    </source>
</reference>
<keyword evidence="1" id="KW-0472">Membrane</keyword>
<name>A0A5C5YP20_9BACT</name>
<protein>
    <submittedName>
        <fullName evidence="2">Uncharacterized protein</fullName>
    </submittedName>
</protein>
<proteinExistence type="predicted"/>
<dbReference type="RefSeq" id="WP_146404327.1">
    <property type="nucleotide sequence ID" value="NZ_SJPJ01000002.1"/>
</dbReference>
<sequence>MIKRLFGHALLWVGFLAAAFVSLRQLELPEDKWDTIHWGHYAFAMAIGFVGVILLRIANRSADEDDEKTDAEYSVVQDSLAKVQTVIDRLCSGDSDHPSVVLHAIDNECTEPLSDFAEARGALVKRFGLETYANVMTEFAGAERYINRSWSAAADGYVDEVDLSLNRAKNHLTKASELLRTAEGSH</sequence>
<dbReference type="OrthoDB" id="8479944at2"/>
<evidence type="ECO:0000256" key="1">
    <source>
        <dbReference type="SAM" id="Phobius"/>
    </source>
</evidence>
<keyword evidence="1" id="KW-1133">Transmembrane helix</keyword>
<evidence type="ECO:0000313" key="2">
    <source>
        <dbReference type="EMBL" id="TWT76583.1"/>
    </source>
</evidence>
<dbReference type="Proteomes" id="UP000315010">
    <property type="component" value="Unassembled WGS sequence"/>
</dbReference>
<dbReference type="EMBL" id="SJPJ01000002">
    <property type="protein sequence ID" value="TWT76583.1"/>
    <property type="molecule type" value="Genomic_DNA"/>
</dbReference>
<dbReference type="AlphaFoldDB" id="A0A5C5YP20"/>